<proteinExistence type="predicted"/>
<keyword evidence="3" id="KW-1185">Reference proteome</keyword>
<comment type="caution">
    <text evidence="2">The sequence shown here is derived from an EMBL/GenBank/DDBJ whole genome shotgun (WGS) entry which is preliminary data.</text>
</comment>
<accession>A0ABV3W4K1</accession>
<organism evidence="2 3">
    <name type="scientific">Lysinibacillus xylanilyticus</name>
    <dbReference type="NCBI Taxonomy" id="582475"/>
    <lineage>
        <taxon>Bacteria</taxon>
        <taxon>Bacillati</taxon>
        <taxon>Bacillota</taxon>
        <taxon>Bacilli</taxon>
        <taxon>Bacillales</taxon>
        <taxon>Bacillaceae</taxon>
        <taxon>Lysinibacillus</taxon>
    </lineage>
</organism>
<dbReference type="RefSeq" id="WP_368638391.1">
    <property type="nucleotide sequence ID" value="NZ_JBFRHK010000021.1"/>
</dbReference>
<dbReference type="Proteomes" id="UP001558534">
    <property type="component" value="Unassembled WGS sequence"/>
</dbReference>
<gene>
    <name evidence="2" type="ORF">AB1300_22610</name>
</gene>
<protein>
    <submittedName>
        <fullName evidence="2">Uncharacterized protein</fullName>
    </submittedName>
</protein>
<evidence type="ECO:0000256" key="1">
    <source>
        <dbReference type="SAM" id="Phobius"/>
    </source>
</evidence>
<dbReference type="EMBL" id="JBFRHK010000021">
    <property type="protein sequence ID" value="MEX3747894.1"/>
    <property type="molecule type" value="Genomic_DNA"/>
</dbReference>
<reference evidence="2 3" key="1">
    <citation type="submission" date="2024-07" db="EMBL/GenBank/DDBJ databases">
        <title>Characterization of a bacterium isolated from hydrolysated instant sea cucumber by whole-genome sequencing and metabolomics.</title>
        <authorList>
            <person name="Luo X."/>
            <person name="Zhang Z."/>
            <person name="Zheng Z."/>
            <person name="Zhang W."/>
            <person name="Ming T."/>
            <person name="Jiao L."/>
            <person name="Su X."/>
            <person name="Kong F."/>
            <person name="Xu J."/>
        </authorList>
    </citation>
    <scope>NUCLEOTIDE SEQUENCE [LARGE SCALE GENOMIC DNA]</scope>
    <source>
        <strain evidence="2 3">XL-2024</strain>
    </source>
</reference>
<keyword evidence="1" id="KW-0472">Membrane</keyword>
<feature type="transmembrane region" description="Helical" evidence="1">
    <location>
        <begin position="21"/>
        <end position="44"/>
    </location>
</feature>
<keyword evidence="1" id="KW-0812">Transmembrane</keyword>
<name>A0ABV3W4K1_9BACI</name>
<sequence>MTVFSFIRLVSQGQVGRARNDVLSVISIVLSVTSALLSIISMVLSVTSALLSVI</sequence>
<evidence type="ECO:0000313" key="2">
    <source>
        <dbReference type="EMBL" id="MEX3747894.1"/>
    </source>
</evidence>
<evidence type="ECO:0000313" key="3">
    <source>
        <dbReference type="Proteomes" id="UP001558534"/>
    </source>
</evidence>
<keyword evidence="1" id="KW-1133">Transmembrane helix</keyword>